<evidence type="ECO:0000259" key="3">
    <source>
        <dbReference type="Pfam" id="PF13490"/>
    </source>
</evidence>
<keyword evidence="2" id="KW-0812">Transmembrane</keyword>
<name>A0A517NS18_9BACT</name>
<dbReference type="InterPro" id="IPR041916">
    <property type="entry name" value="Anti_sigma_zinc_sf"/>
</dbReference>
<gene>
    <name evidence="4" type="ORF">K239x_18800</name>
</gene>
<organism evidence="4 5">
    <name type="scientific">Stieleria marina</name>
    <dbReference type="NCBI Taxonomy" id="1930275"/>
    <lineage>
        <taxon>Bacteria</taxon>
        <taxon>Pseudomonadati</taxon>
        <taxon>Planctomycetota</taxon>
        <taxon>Planctomycetia</taxon>
        <taxon>Pirellulales</taxon>
        <taxon>Pirellulaceae</taxon>
        <taxon>Stieleria</taxon>
    </lineage>
</organism>
<dbReference type="AlphaFoldDB" id="A0A517NS18"/>
<protein>
    <recommendedName>
        <fullName evidence="3">Putative zinc-finger domain-containing protein</fullName>
    </recommendedName>
</protein>
<feature type="domain" description="Putative zinc-finger" evidence="3">
    <location>
        <begin position="5"/>
        <end position="35"/>
    </location>
</feature>
<keyword evidence="2" id="KW-1133">Transmembrane helix</keyword>
<evidence type="ECO:0000256" key="2">
    <source>
        <dbReference type="SAM" id="Phobius"/>
    </source>
</evidence>
<keyword evidence="5" id="KW-1185">Reference proteome</keyword>
<evidence type="ECO:0000313" key="4">
    <source>
        <dbReference type="EMBL" id="QDT09927.1"/>
    </source>
</evidence>
<feature type="transmembrane region" description="Helical" evidence="2">
    <location>
        <begin position="78"/>
        <end position="99"/>
    </location>
</feature>
<evidence type="ECO:0000256" key="1">
    <source>
        <dbReference type="SAM" id="Coils"/>
    </source>
</evidence>
<dbReference type="OrthoDB" id="9794577at2"/>
<reference evidence="4 5" key="1">
    <citation type="submission" date="2019-02" db="EMBL/GenBank/DDBJ databases">
        <title>Deep-cultivation of Planctomycetes and their phenomic and genomic characterization uncovers novel biology.</title>
        <authorList>
            <person name="Wiegand S."/>
            <person name="Jogler M."/>
            <person name="Boedeker C."/>
            <person name="Pinto D."/>
            <person name="Vollmers J."/>
            <person name="Rivas-Marin E."/>
            <person name="Kohn T."/>
            <person name="Peeters S.H."/>
            <person name="Heuer A."/>
            <person name="Rast P."/>
            <person name="Oberbeckmann S."/>
            <person name="Bunk B."/>
            <person name="Jeske O."/>
            <person name="Meyerdierks A."/>
            <person name="Storesund J.E."/>
            <person name="Kallscheuer N."/>
            <person name="Luecker S."/>
            <person name="Lage O.M."/>
            <person name="Pohl T."/>
            <person name="Merkel B.J."/>
            <person name="Hornburger P."/>
            <person name="Mueller R.-W."/>
            <person name="Bruemmer F."/>
            <person name="Labrenz M."/>
            <person name="Spormann A.M."/>
            <person name="Op den Camp H."/>
            <person name="Overmann J."/>
            <person name="Amann R."/>
            <person name="Jetten M.S.M."/>
            <person name="Mascher T."/>
            <person name="Medema M.H."/>
            <person name="Devos D.P."/>
            <person name="Kaster A.-K."/>
            <person name="Ovreas L."/>
            <person name="Rohde M."/>
            <person name="Galperin M.Y."/>
            <person name="Jogler C."/>
        </authorList>
    </citation>
    <scope>NUCLEOTIDE SEQUENCE [LARGE SCALE GENOMIC DNA]</scope>
    <source>
        <strain evidence="4 5">K23_9</strain>
    </source>
</reference>
<proteinExistence type="predicted"/>
<dbReference type="Proteomes" id="UP000319817">
    <property type="component" value="Chromosome"/>
</dbReference>
<keyword evidence="1" id="KW-0175">Coiled coil</keyword>
<evidence type="ECO:0000313" key="5">
    <source>
        <dbReference type="Proteomes" id="UP000319817"/>
    </source>
</evidence>
<dbReference type="EMBL" id="CP036526">
    <property type="protein sequence ID" value="QDT09927.1"/>
    <property type="molecule type" value="Genomic_DNA"/>
</dbReference>
<feature type="coiled-coil region" evidence="1">
    <location>
        <begin position="302"/>
        <end position="369"/>
    </location>
</feature>
<dbReference type="Gene3D" id="1.10.10.1320">
    <property type="entry name" value="Anti-sigma factor, zinc-finger domain"/>
    <property type="match status" value="1"/>
</dbReference>
<sequence length="455" mass="51763">MNENVCESLDAFLDSELDATELEVFQEHLAHCTRCPNAVEQQVGMDNALRTYAETILPRHHVPHVTLPEPPRMNFRSYMLTIAEISAVVLIGSAIWFALGRTAAQQKIAQVKAEQVAAPPSKKSTTEVVAPPSPDQKEFVEASAKLDSIRKKRFQLIKKRSEIFENLRSKRITLSQIEQLENSARDPVVALTVVKKLLGLPAESSIEKRIAGEPDREISNGEAHKLFVPLMIQRNRLAQMYDDNDPIVLQLDAELKAMRKELIETVREQGEVRNLKIDDQMIPLIVERNKYAAQFGERHPSVRALDHEIEVMKAELKRQIRENTVAAKNLETLSMKAGKDRFDVKSEARLEIENSIAALKMERSKLEANFGRSHPAVKRIDDEVQARQSQLKRQIQAEAPGKLTAIIKSFKREIVMVKNELAEAESEIERLKDVLLGEAERVRKVRHQEKLRHQD</sequence>
<dbReference type="InterPro" id="IPR027383">
    <property type="entry name" value="Znf_put"/>
</dbReference>
<dbReference type="Pfam" id="PF13490">
    <property type="entry name" value="zf-HC2"/>
    <property type="match status" value="1"/>
</dbReference>
<feature type="coiled-coil region" evidence="1">
    <location>
        <begin position="407"/>
        <end position="441"/>
    </location>
</feature>
<keyword evidence="2" id="KW-0472">Membrane</keyword>
<accession>A0A517NS18</accession>